<dbReference type="AlphaFoldDB" id="W4L1Y3"/>
<evidence type="ECO:0000313" key="1">
    <source>
        <dbReference type="EMBL" id="ETW92042.1"/>
    </source>
</evidence>
<reference evidence="1 2" key="1">
    <citation type="journal article" date="2014" name="Nature">
        <title>An environmental bacterial taxon with a large and distinct metabolic repertoire.</title>
        <authorList>
            <person name="Wilson M.C."/>
            <person name="Mori T."/>
            <person name="Ruckert C."/>
            <person name="Uria A.R."/>
            <person name="Helf M.J."/>
            <person name="Takada K."/>
            <person name="Gernert C."/>
            <person name="Steffens U.A."/>
            <person name="Heycke N."/>
            <person name="Schmitt S."/>
            <person name="Rinke C."/>
            <person name="Helfrich E.J."/>
            <person name="Brachmann A.O."/>
            <person name="Gurgui C."/>
            <person name="Wakimoto T."/>
            <person name="Kracht M."/>
            <person name="Crusemann M."/>
            <person name="Hentschel U."/>
            <person name="Abe I."/>
            <person name="Matsunaga S."/>
            <person name="Kalinowski J."/>
            <person name="Takeyama H."/>
            <person name="Piel J."/>
        </authorList>
    </citation>
    <scope>NUCLEOTIDE SEQUENCE [LARGE SCALE GENOMIC DNA]</scope>
    <source>
        <strain evidence="2">TSY2</strain>
    </source>
</reference>
<dbReference type="EMBL" id="AZHX01003136">
    <property type="protein sequence ID" value="ETW92042.1"/>
    <property type="molecule type" value="Genomic_DNA"/>
</dbReference>
<accession>W4L1Y3</accession>
<name>W4L1Y3_9BACT</name>
<organism evidence="1 2">
    <name type="scientific">Candidatus Entotheonella gemina</name>
    <dbReference type="NCBI Taxonomy" id="1429439"/>
    <lineage>
        <taxon>Bacteria</taxon>
        <taxon>Pseudomonadati</taxon>
        <taxon>Nitrospinota/Tectimicrobiota group</taxon>
        <taxon>Candidatus Tectimicrobiota</taxon>
        <taxon>Candidatus Entotheonellia</taxon>
        <taxon>Candidatus Entotheonellales</taxon>
        <taxon>Candidatus Entotheonellaceae</taxon>
        <taxon>Candidatus Entotheonella</taxon>
    </lineage>
</organism>
<dbReference type="Proteomes" id="UP000019140">
    <property type="component" value="Unassembled WGS sequence"/>
</dbReference>
<proteinExistence type="predicted"/>
<sequence length="78" mass="8794">MCVALWCPIQDQYVFIHDAILEAVTCGDTHIDCTDLRTKLNKMQKKSQSGKTELELQFAVSPLITPTSYTSFIHCNVC</sequence>
<gene>
    <name evidence="1" type="ORF">ETSY2_54750</name>
</gene>
<protein>
    <submittedName>
        <fullName evidence="1">Uncharacterized protein</fullName>
    </submittedName>
</protein>
<dbReference type="HOGENOM" id="CLU_2615419_0_0_7"/>
<keyword evidence="2" id="KW-1185">Reference proteome</keyword>
<comment type="caution">
    <text evidence="1">The sequence shown here is derived from an EMBL/GenBank/DDBJ whole genome shotgun (WGS) entry which is preliminary data.</text>
</comment>
<evidence type="ECO:0000313" key="2">
    <source>
        <dbReference type="Proteomes" id="UP000019140"/>
    </source>
</evidence>